<evidence type="ECO:0000256" key="13">
    <source>
        <dbReference type="ARBA" id="ARBA00023319"/>
    </source>
</evidence>
<evidence type="ECO:0000313" key="15">
    <source>
        <dbReference type="EMBL" id="AKT72769.1"/>
    </source>
</evidence>
<gene>
    <name evidence="15" type="primary">CyUS2</name>
</gene>
<evidence type="ECO:0000256" key="8">
    <source>
        <dbReference type="ARBA" id="ARBA00022989"/>
    </source>
</evidence>
<evidence type="ECO:0000256" key="3">
    <source>
        <dbReference type="ARBA" id="ARBA00022518"/>
    </source>
</evidence>
<keyword evidence="7" id="KW-1043">Host membrane</keyword>
<dbReference type="SUPFAM" id="SSF81296">
    <property type="entry name" value="E set domains"/>
    <property type="match status" value="1"/>
</dbReference>
<dbReference type="Gene3D" id="2.60.40.1200">
    <property type="match status" value="1"/>
</dbReference>
<evidence type="ECO:0000256" key="14">
    <source>
        <dbReference type="SAM" id="Phobius"/>
    </source>
</evidence>
<name>A0A0K1H0I0_9BETA</name>
<evidence type="ECO:0000256" key="10">
    <source>
        <dbReference type="ARBA" id="ARBA00023180"/>
    </source>
</evidence>
<keyword evidence="5 14" id="KW-0812">Transmembrane</keyword>
<keyword evidence="11" id="KW-1038">Host endoplasmic reticulum</keyword>
<keyword evidence="13" id="KW-0393">Immunoglobulin domain</keyword>
<dbReference type="Proteomes" id="UP000118435">
    <property type="component" value="Segment"/>
</dbReference>
<evidence type="ECO:0000256" key="2">
    <source>
        <dbReference type="ARBA" id="ARBA00010287"/>
    </source>
</evidence>
<evidence type="ECO:0000256" key="6">
    <source>
        <dbReference type="ARBA" id="ARBA00022729"/>
    </source>
</evidence>
<evidence type="ECO:0000256" key="12">
    <source>
        <dbReference type="ARBA" id="ARBA00023280"/>
    </source>
</evidence>
<keyword evidence="8 14" id="KW-1133">Transmembrane helix</keyword>
<organism evidence="15 16">
    <name type="scientific">Cynomolgus macaque cytomegalovirus strain Mauritius</name>
    <dbReference type="NCBI Taxonomy" id="1690255"/>
    <lineage>
        <taxon>Viruses</taxon>
        <taxon>Duplodnaviria</taxon>
        <taxon>Heunggongvirae</taxon>
        <taxon>Peploviricota</taxon>
        <taxon>Herviviricetes</taxon>
        <taxon>Herpesvirales</taxon>
        <taxon>Orthoherpesviridae</taxon>
        <taxon>Betaherpesvirinae</taxon>
        <taxon>Cytomegalovirus</taxon>
        <taxon>Cytomegalovirus macacinebeta3</taxon>
    </lineage>
</organism>
<keyword evidence="14" id="KW-0472">Membrane</keyword>
<evidence type="ECO:0000256" key="9">
    <source>
        <dbReference type="ARBA" id="ARBA00023157"/>
    </source>
</evidence>
<reference evidence="15 16" key="1">
    <citation type="journal article" date="2016" name="BMC Genomics">
        <title>A novel strain of cynomolgus macaque cytomegalovirus: implications for host-virus co-evolution.</title>
        <authorList>
            <person name="Russell J.N."/>
            <person name="Marsh A.K."/>
            <person name="Willer D.O."/>
            <person name="Ambagala A.P."/>
            <person name="Dzamba M."/>
            <person name="Chan J.K."/>
            <person name="Pilon R."/>
            <person name="Fournier J."/>
            <person name="Brudno M."/>
            <person name="Antony J.M."/>
            <person name="Sandstrom P."/>
            <person name="Evans B.J."/>
            <person name="MacDonald K.S."/>
        </authorList>
    </citation>
    <scope>NUCLEOTIDE SEQUENCE [LARGE SCALE GENOMIC DNA]</scope>
    <source>
        <strain evidence="15">Mauritius</strain>
    </source>
</reference>
<evidence type="ECO:0000256" key="1">
    <source>
        <dbReference type="ARBA" id="ARBA00004482"/>
    </source>
</evidence>
<evidence type="ECO:0000256" key="11">
    <source>
        <dbReference type="ARBA" id="ARBA00023184"/>
    </source>
</evidence>
<keyword evidence="9" id="KW-1015">Disulfide bond</keyword>
<comment type="subcellular location">
    <subcellularLocation>
        <location evidence="1">Host endoplasmic reticulum membrane</location>
        <topology evidence="1">Single-pass type I membrane protein</topology>
    </subcellularLocation>
</comment>
<keyword evidence="4" id="KW-0945">Host-virus interaction</keyword>
<feature type="transmembrane region" description="Helical" evidence="14">
    <location>
        <begin position="156"/>
        <end position="182"/>
    </location>
</feature>
<dbReference type="InterPro" id="IPR009237">
    <property type="entry name" value="Herpes_US2/US3"/>
</dbReference>
<evidence type="ECO:0000256" key="5">
    <source>
        <dbReference type="ARBA" id="ARBA00022692"/>
    </source>
</evidence>
<evidence type="ECO:0000256" key="4">
    <source>
        <dbReference type="ARBA" id="ARBA00022581"/>
    </source>
</evidence>
<dbReference type="Pfam" id="PF05963">
    <property type="entry name" value="Cytomega_US3"/>
    <property type="match status" value="1"/>
</dbReference>
<evidence type="ECO:0000313" key="16">
    <source>
        <dbReference type="Proteomes" id="UP000118435"/>
    </source>
</evidence>
<comment type="similarity">
    <text evidence="2">Belongs to the cytomegalovirus US2 family.</text>
</comment>
<protein>
    <submittedName>
        <fullName evidence="15">Protein US2</fullName>
    </submittedName>
</protein>
<keyword evidence="10" id="KW-0325">Glycoprotein</keyword>
<keyword evidence="6" id="KW-0732">Signal</keyword>
<keyword evidence="12" id="KW-0899">Viral immunoevasion</keyword>
<dbReference type="EMBL" id="KP796148">
    <property type="protein sequence ID" value="AKT72769.1"/>
    <property type="molecule type" value="Genomic_DNA"/>
</dbReference>
<evidence type="ECO:0000256" key="7">
    <source>
        <dbReference type="ARBA" id="ARBA00022870"/>
    </source>
</evidence>
<sequence length="196" mass="23139">MAVSLAILVLGGVALQLGLTFGWDFPTPVLTEEELAARRALYTVQQTACYLEGGKLFMKGYITGNIDSYLVQVMVNRDKGFEYLRFFEKDIKLSSDKLEYDLRYYEIDWTTTKVDMRFSLNISDEIWIICEPHVKPDFLAHDYFWTMCRAYWFKDWWLILWCVLVTIAHFMVCGVPIVLYLFHERTLKVFLRAFMC</sequence>
<dbReference type="GO" id="GO:0044167">
    <property type="term" value="C:host cell endoplasmic reticulum membrane"/>
    <property type="evidence" value="ECO:0007669"/>
    <property type="project" value="UniProtKB-SubCell"/>
</dbReference>
<proteinExistence type="inferred from homology"/>
<keyword evidence="3" id="KW-0244">Early protein</keyword>
<dbReference type="InterPro" id="IPR014756">
    <property type="entry name" value="Ig_E-set"/>
</dbReference>
<accession>A0A0K1H0I0</accession>